<dbReference type="Pfam" id="PF00440">
    <property type="entry name" value="TetR_N"/>
    <property type="match status" value="1"/>
</dbReference>
<evidence type="ECO:0000259" key="4">
    <source>
        <dbReference type="Pfam" id="PF00440"/>
    </source>
</evidence>
<dbReference type="GO" id="GO:0003700">
    <property type="term" value="F:DNA-binding transcription factor activity"/>
    <property type="evidence" value="ECO:0007669"/>
    <property type="project" value="TreeGrafter"/>
</dbReference>
<reference evidence="5 6" key="1">
    <citation type="submission" date="2011-05" db="EMBL/GenBank/DDBJ databases">
        <title>Whole genome shotgun sequence of Gordonia alkanivorans NBRC 16433.</title>
        <authorList>
            <person name="Hosoyama A."/>
            <person name="Nakamura S."/>
            <person name="Takarada H."/>
            <person name="Tsuchikane K."/>
            <person name="Yamazaki S."/>
            <person name="Fujita N."/>
        </authorList>
    </citation>
    <scope>NUCLEOTIDE SEQUENCE [LARGE SCALE GENOMIC DNA]</scope>
    <source>
        <strain evidence="5 6">NBRC 16433</strain>
    </source>
</reference>
<dbReference type="InterPro" id="IPR009057">
    <property type="entry name" value="Homeodomain-like_sf"/>
</dbReference>
<comment type="caution">
    <text evidence="5">The sequence shown here is derived from an EMBL/GenBank/DDBJ whole genome shotgun (WGS) entry which is preliminary data.</text>
</comment>
<sequence length="219" mass="23854">MTDGKTEQSARTRQALISAAEELIALHGVSAVSSRQISKAAGQGNNYAVGHHFGSKDDLIRATLDRHNATIDRMRQKALDAIGPDPEVRDWIRCLVCPEIEYVGGLGAPTYFARFFANVSSDPATTILLYEKMGESKPLLAILEGLYGALPEFPGPVLEIRNNMTRHIIVNILADIERAADSGDRPVTPWQHQCSIVVDALTGMWLAPVTPTTATENHP</sequence>
<dbReference type="Proteomes" id="UP000003558">
    <property type="component" value="Unassembled WGS sequence"/>
</dbReference>
<accession>F9VTG9</accession>
<dbReference type="Gene3D" id="1.10.357.10">
    <property type="entry name" value="Tetracycline Repressor, domain 2"/>
    <property type="match status" value="1"/>
</dbReference>
<dbReference type="GO" id="GO:0000976">
    <property type="term" value="F:transcription cis-regulatory region binding"/>
    <property type="evidence" value="ECO:0007669"/>
    <property type="project" value="TreeGrafter"/>
</dbReference>
<proteinExistence type="predicted"/>
<keyword evidence="2" id="KW-0238">DNA-binding</keyword>
<evidence type="ECO:0000313" key="6">
    <source>
        <dbReference type="Proteomes" id="UP000003558"/>
    </source>
</evidence>
<dbReference type="SUPFAM" id="SSF46689">
    <property type="entry name" value="Homeodomain-like"/>
    <property type="match status" value="1"/>
</dbReference>
<dbReference type="InterPro" id="IPR001647">
    <property type="entry name" value="HTH_TetR"/>
</dbReference>
<dbReference type="STRING" id="1027371.GOALK_045_01030"/>
<evidence type="ECO:0000256" key="2">
    <source>
        <dbReference type="ARBA" id="ARBA00023125"/>
    </source>
</evidence>
<evidence type="ECO:0000256" key="3">
    <source>
        <dbReference type="ARBA" id="ARBA00023163"/>
    </source>
</evidence>
<keyword evidence="1" id="KW-0805">Transcription regulation</keyword>
<evidence type="ECO:0000256" key="1">
    <source>
        <dbReference type="ARBA" id="ARBA00023015"/>
    </source>
</evidence>
<dbReference type="PANTHER" id="PTHR30055">
    <property type="entry name" value="HTH-TYPE TRANSCRIPTIONAL REGULATOR RUTR"/>
    <property type="match status" value="1"/>
</dbReference>
<dbReference type="RefSeq" id="WP_006358058.1">
    <property type="nucleotide sequence ID" value="NZ_BACI01000045.1"/>
</dbReference>
<dbReference type="InterPro" id="IPR050109">
    <property type="entry name" value="HTH-type_TetR-like_transc_reg"/>
</dbReference>
<gene>
    <name evidence="5" type="ORF">GOALK_045_01030</name>
</gene>
<dbReference type="AlphaFoldDB" id="F9VTG9"/>
<name>F9VTG9_9ACTN</name>
<dbReference type="eggNOG" id="COG1309">
    <property type="taxonomic scope" value="Bacteria"/>
</dbReference>
<protein>
    <submittedName>
        <fullName evidence="5">Putative TetR family transcriptional regulator</fullName>
    </submittedName>
</protein>
<dbReference type="PANTHER" id="PTHR30055:SF234">
    <property type="entry name" value="HTH-TYPE TRANSCRIPTIONAL REGULATOR BETI"/>
    <property type="match status" value="1"/>
</dbReference>
<organism evidence="5 6">
    <name type="scientific">Gordonia alkanivorans NBRC 16433</name>
    <dbReference type="NCBI Taxonomy" id="1027371"/>
    <lineage>
        <taxon>Bacteria</taxon>
        <taxon>Bacillati</taxon>
        <taxon>Actinomycetota</taxon>
        <taxon>Actinomycetes</taxon>
        <taxon>Mycobacteriales</taxon>
        <taxon>Gordoniaceae</taxon>
        <taxon>Gordonia</taxon>
    </lineage>
</organism>
<keyword evidence="3" id="KW-0804">Transcription</keyword>
<dbReference type="EMBL" id="BACI01000045">
    <property type="protein sequence ID" value="GAA11908.1"/>
    <property type="molecule type" value="Genomic_DNA"/>
</dbReference>
<evidence type="ECO:0000313" key="5">
    <source>
        <dbReference type="EMBL" id="GAA11908.1"/>
    </source>
</evidence>
<feature type="domain" description="HTH tetR-type" evidence="4">
    <location>
        <begin position="16"/>
        <end position="62"/>
    </location>
</feature>